<feature type="non-terminal residue" evidence="4">
    <location>
        <position position="702"/>
    </location>
</feature>
<dbReference type="EMBL" id="ARXU01000009">
    <property type="protein sequence ID" value="KGD60556.1"/>
    <property type="molecule type" value="Genomic_DNA"/>
</dbReference>
<reference evidence="4 5" key="1">
    <citation type="submission" date="2012-09" db="EMBL/GenBank/DDBJ databases">
        <title>Genome Sequence of alkane-degrading Bacterium Alcanivorax jadensis T9.</title>
        <authorList>
            <person name="Lai Q."/>
            <person name="Shao Z."/>
        </authorList>
    </citation>
    <scope>NUCLEOTIDE SEQUENCE [LARGE SCALE GENOMIC DNA]</scope>
    <source>
        <strain evidence="4 5">T9</strain>
    </source>
</reference>
<dbReference type="SUPFAM" id="SSF54001">
    <property type="entry name" value="Cysteine proteinases"/>
    <property type="match status" value="1"/>
</dbReference>
<keyword evidence="2" id="KW-0472">Membrane</keyword>
<evidence type="ECO:0000256" key="1">
    <source>
        <dbReference type="SAM" id="MobiDB-lite"/>
    </source>
</evidence>
<dbReference type="SMART" id="SM00460">
    <property type="entry name" value="TGc"/>
    <property type="match status" value="1"/>
</dbReference>
<dbReference type="InterPro" id="IPR002931">
    <property type="entry name" value="Transglutaminase-like"/>
</dbReference>
<dbReference type="Gene3D" id="3.10.620.30">
    <property type="match status" value="1"/>
</dbReference>
<accession>A0ABR4WC60</accession>
<gene>
    <name evidence="4" type="ORF">T9A_02291</name>
</gene>
<feature type="region of interest" description="Disordered" evidence="1">
    <location>
        <begin position="205"/>
        <end position="230"/>
    </location>
</feature>
<protein>
    <recommendedName>
        <fullName evidence="3">Transglutaminase-like domain-containing protein</fullName>
    </recommendedName>
</protein>
<evidence type="ECO:0000256" key="2">
    <source>
        <dbReference type="SAM" id="Phobius"/>
    </source>
</evidence>
<dbReference type="Proteomes" id="UP000029443">
    <property type="component" value="Unassembled WGS sequence"/>
</dbReference>
<proteinExistence type="predicted"/>
<evidence type="ECO:0000313" key="5">
    <source>
        <dbReference type="Proteomes" id="UP000029443"/>
    </source>
</evidence>
<feature type="transmembrane region" description="Helical" evidence="2">
    <location>
        <begin position="24"/>
        <end position="45"/>
    </location>
</feature>
<dbReference type="Pfam" id="PF01841">
    <property type="entry name" value="Transglut_core"/>
    <property type="match status" value="1"/>
</dbReference>
<comment type="caution">
    <text evidence="4">The sequence shown here is derived from an EMBL/GenBank/DDBJ whole genome shotgun (WGS) entry which is preliminary data.</text>
</comment>
<dbReference type="InterPro" id="IPR038765">
    <property type="entry name" value="Papain-like_cys_pep_sf"/>
</dbReference>
<feature type="domain" description="Transglutaminase-like" evidence="3">
    <location>
        <begin position="320"/>
        <end position="430"/>
    </location>
</feature>
<dbReference type="RefSeq" id="WP_232222091.1">
    <property type="nucleotide sequence ID" value="NZ_ARXU01000009.1"/>
</dbReference>
<keyword evidence="2" id="KW-1133">Transmembrane helix</keyword>
<keyword evidence="2" id="KW-0812">Transmembrane</keyword>
<sequence length="702" mass="78142">MEHREKVHNVDAPAMEKIRESGRFARTIAMAAVLLLLNGVIWPSWAVALEVERQKDIAEQARWEANNQHLDQVLKHVRNKVHDRKAAIDQRLAKEGGMLDNMLSAIGLSQLTLESVEDLSWLAGRADNLHQQALKEFDATGKRLREKQLPEKIQQRHAEARQQYRERYQTMQVRMAAMLEAESLQEQQDAAASLKEWMDSFTLEKPRDPFDPNNLPWGTPDPNLTPEPSTTARELSARNALPLFERGVQLASNVITQDMLGQPGGPTEGDLAATLDAQLTDAVRAKAQALDHDPVAIYQWVRNNIEFIPSHGSIQGADYTLQHGKGNAYDTASLLVALLRAANIPARYTFGTVQMPADQVMNWVGNVNTPQAASDLLGQGGIPNVGMVSGGEITHINLEHVWVEAWIDYHPSRGAKHSVGDSWVPMDASFKQYEYTEGMALEEQVPFDAQGLAQTIEQQSTINEEEGWVQGVPQQAMEDAFADYRAQLEAFLENQAPDATVGEVLGTQNIKTVIHQQLAAGLPYQLLTRKLVASELSDSLRWKFRYQLYTNQFGRQGSELISIQQPTVALAGRKLALSFKPATPEDEETLASYLPEPDENGEVDPNDIPDTLPGYLIDLTGEFTIGNEVVATATTNTAMGSELQSEMGYWQPNQGWRTSQNEAVPREYRALALNLQGISQSQAQDLQINLESTRQKLEAEDF</sequence>
<evidence type="ECO:0000259" key="3">
    <source>
        <dbReference type="SMART" id="SM00460"/>
    </source>
</evidence>
<name>A0ABR4WC60_9GAMM</name>
<organism evidence="4 5">
    <name type="scientific">Alcanivorax jadensis T9</name>
    <dbReference type="NCBI Taxonomy" id="1177181"/>
    <lineage>
        <taxon>Bacteria</taxon>
        <taxon>Pseudomonadati</taxon>
        <taxon>Pseudomonadota</taxon>
        <taxon>Gammaproteobacteria</taxon>
        <taxon>Oceanospirillales</taxon>
        <taxon>Alcanivoracaceae</taxon>
        <taxon>Alcanivorax</taxon>
    </lineage>
</organism>
<keyword evidence="5" id="KW-1185">Reference proteome</keyword>
<evidence type="ECO:0000313" key="4">
    <source>
        <dbReference type="EMBL" id="KGD60556.1"/>
    </source>
</evidence>
<dbReference type="PANTHER" id="PTHR33490">
    <property type="entry name" value="BLR5614 PROTEIN-RELATED"/>
    <property type="match status" value="1"/>
</dbReference>